<evidence type="ECO:0000256" key="8">
    <source>
        <dbReference type="ARBA" id="ARBA00025389"/>
    </source>
</evidence>
<reference evidence="10 11" key="1">
    <citation type="submission" date="2020-06" db="EMBL/GenBank/DDBJ databases">
        <title>The yeast mating-type switching endonuclease HO is a domesticated member of an unorthodox homing genetic element family.</title>
        <authorList>
            <person name="Coughlan A.Y."/>
            <person name="Lombardi L."/>
            <person name="Braun-Galleani S."/>
            <person name="Martos A.R."/>
            <person name="Galeote V."/>
            <person name="Bigey F."/>
            <person name="Dequin S."/>
            <person name="Byrne K.P."/>
            <person name="Wolfe K.H."/>
        </authorList>
    </citation>
    <scope>NUCLEOTIDE SEQUENCE [LARGE SCALE GENOMIC DNA]</scope>
    <source>
        <strain evidence="10 11">CBS764</strain>
    </source>
</reference>
<dbReference type="FunFam" id="1.20.58.570:FF:000001">
    <property type="entry name" value="F-actin-capping protein subunit beta"/>
    <property type="match status" value="1"/>
</dbReference>
<dbReference type="PANTHER" id="PTHR10619:SF0">
    <property type="entry name" value="F-ACTIN-CAPPING PROTEIN SUBUNIT BETA ISOFORMS 1 AND 2"/>
    <property type="match status" value="1"/>
</dbReference>
<comment type="function">
    <text evidence="8 9">F-actin-capping proteins bind in a Ca(2+)-independent manner to the fast growing ends of actin filaments (barbed end) thereby blocking the exchange of subunits at these ends. Unlike other capping proteins (such as gelsolin and severin), these proteins do not sever actin filaments.</text>
</comment>
<dbReference type="EMBL" id="CP059248">
    <property type="protein sequence ID" value="QLL32287.1"/>
    <property type="molecule type" value="Genomic_DNA"/>
</dbReference>
<sequence length="279" mass="31721">MMSSVSPYDASLDLLRRLDPTRLNEHLHNLIQLDPSLAEDLLASVDTPLTIKRDPKASQREYLCCDYNRDIDSHRSPWSNEYFPELSAEDVQESPFPSPKLRQLEILANDSFDIYRDLYYEGGVSSAYLWELDDDNSDDFAGVVLFKNGNPSSSSWDSIHVLEAVRTGHEFTYRLTTTVILHLDKSKQMTLSGNLTRQTEKTVVVSAAQSLSQDQLNVAHVTNLGTMIEDVESQMRSMLEAVYFEKTRDIFHQTKSSALSTEEINKEAHQEIIKGLQDL</sequence>
<gene>
    <name evidence="10" type="ORF">HG536_0C04560</name>
</gene>
<keyword evidence="7 9" id="KW-0206">Cytoskeleton</keyword>
<dbReference type="RefSeq" id="XP_037138962.1">
    <property type="nucleotide sequence ID" value="XM_037283066.1"/>
</dbReference>
<accession>A0A7G3ZFK1</accession>
<protein>
    <recommendedName>
        <fullName evidence="3 9">F-actin-capping protein subunit beta</fullName>
    </recommendedName>
</protein>
<dbReference type="Gene3D" id="1.20.58.570">
    <property type="match status" value="1"/>
</dbReference>
<dbReference type="AlphaFoldDB" id="A0A7G3ZFK1"/>
<dbReference type="PRINTS" id="PR00192">
    <property type="entry name" value="FACTINCAPB"/>
</dbReference>
<dbReference type="KEGG" id="tgb:HG536_0C04560"/>
<dbReference type="PANTHER" id="PTHR10619">
    <property type="entry name" value="F-ACTIN-CAPPING PROTEIN SUBUNIT BETA"/>
    <property type="match status" value="1"/>
</dbReference>
<evidence type="ECO:0000256" key="4">
    <source>
        <dbReference type="ARBA" id="ARBA00022467"/>
    </source>
</evidence>
<keyword evidence="11" id="KW-1185">Reference proteome</keyword>
<dbReference type="GeneID" id="59325423"/>
<dbReference type="Pfam" id="PF01115">
    <property type="entry name" value="F_actin_cap_B"/>
    <property type="match status" value="1"/>
</dbReference>
<dbReference type="InterPro" id="IPR042276">
    <property type="entry name" value="CapZ_alpha/beta_2"/>
</dbReference>
<comment type="subcellular location">
    <subcellularLocation>
        <location evidence="1 9">Cytoplasm</location>
        <location evidence="1 9">Cytoskeleton</location>
    </subcellularLocation>
</comment>
<evidence type="ECO:0000313" key="11">
    <source>
        <dbReference type="Proteomes" id="UP000515788"/>
    </source>
</evidence>
<dbReference type="GO" id="GO:0000902">
    <property type="term" value="P:cell morphogenesis"/>
    <property type="evidence" value="ECO:0007669"/>
    <property type="project" value="TreeGrafter"/>
</dbReference>
<name>A0A7G3ZFK1_9SACH</name>
<dbReference type="OrthoDB" id="9979678at2759"/>
<organism evidence="10 11">
    <name type="scientific">Torulaspora globosa</name>
    <dbReference type="NCBI Taxonomy" id="48254"/>
    <lineage>
        <taxon>Eukaryota</taxon>
        <taxon>Fungi</taxon>
        <taxon>Dikarya</taxon>
        <taxon>Ascomycota</taxon>
        <taxon>Saccharomycotina</taxon>
        <taxon>Saccharomycetes</taxon>
        <taxon>Saccharomycetales</taxon>
        <taxon>Saccharomycetaceae</taxon>
        <taxon>Torulaspora</taxon>
    </lineage>
</organism>
<evidence type="ECO:0000256" key="9">
    <source>
        <dbReference type="RuleBase" id="RU365078"/>
    </source>
</evidence>
<dbReference type="GO" id="GO:0051015">
    <property type="term" value="F:actin filament binding"/>
    <property type="evidence" value="ECO:0007669"/>
    <property type="project" value="TreeGrafter"/>
</dbReference>
<dbReference type="Gene3D" id="3.90.1150.210">
    <property type="entry name" value="F-actin capping protein, beta subunit"/>
    <property type="match status" value="1"/>
</dbReference>
<dbReference type="GO" id="GO:0008290">
    <property type="term" value="C:F-actin capping protein complex"/>
    <property type="evidence" value="ECO:0007669"/>
    <property type="project" value="UniProtKB-UniRule"/>
</dbReference>
<dbReference type="Proteomes" id="UP000515788">
    <property type="component" value="Chromosome 3"/>
</dbReference>
<proteinExistence type="inferred from homology"/>
<comment type="subunit">
    <text evidence="9">Heterodimer of an alpha and a beta subunit.</text>
</comment>
<dbReference type="InterPro" id="IPR019771">
    <property type="entry name" value="F-actin_capping_bsu_CS"/>
</dbReference>
<dbReference type="SUPFAM" id="SSF90096">
    <property type="entry name" value="Subunits of heterodimeric actin filament capping protein Capz"/>
    <property type="match status" value="1"/>
</dbReference>
<dbReference type="GO" id="GO:0051016">
    <property type="term" value="P:barbed-end actin filament capping"/>
    <property type="evidence" value="ECO:0007669"/>
    <property type="project" value="UniProtKB-UniRule"/>
</dbReference>
<dbReference type="PROSITE" id="PS00231">
    <property type="entry name" value="F_ACTIN_CAPPING_BETA"/>
    <property type="match status" value="1"/>
</dbReference>
<evidence type="ECO:0000256" key="5">
    <source>
        <dbReference type="ARBA" id="ARBA00022490"/>
    </source>
</evidence>
<dbReference type="GO" id="GO:0030036">
    <property type="term" value="P:actin cytoskeleton organization"/>
    <property type="evidence" value="ECO:0007669"/>
    <property type="project" value="InterPro"/>
</dbReference>
<evidence type="ECO:0000256" key="7">
    <source>
        <dbReference type="ARBA" id="ARBA00023212"/>
    </source>
</evidence>
<evidence type="ECO:0000313" key="10">
    <source>
        <dbReference type="EMBL" id="QLL32287.1"/>
    </source>
</evidence>
<evidence type="ECO:0000256" key="2">
    <source>
        <dbReference type="ARBA" id="ARBA00006039"/>
    </source>
</evidence>
<keyword evidence="6 9" id="KW-0009">Actin-binding</keyword>
<evidence type="ECO:0000256" key="3">
    <source>
        <dbReference type="ARBA" id="ARBA00021859"/>
    </source>
</evidence>
<dbReference type="InterPro" id="IPR043175">
    <property type="entry name" value="CAPZB_N"/>
</dbReference>
<evidence type="ECO:0000256" key="1">
    <source>
        <dbReference type="ARBA" id="ARBA00004245"/>
    </source>
</evidence>
<evidence type="ECO:0000256" key="6">
    <source>
        <dbReference type="ARBA" id="ARBA00023203"/>
    </source>
</evidence>
<dbReference type="GO" id="GO:0030479">
    <property type="term" value="C:actin cortical patch"/>
    <property type="evidence" value="ECO:0007669"/>
    <property type="project" value="TreeGrafter"/>
</dbReference>
<dbReference type="InterPro" id="IPR001698">
    <property type="entry name" value="CAPZB"/>
</dbReference>
<keyword evidence="4 9" id="KW-0117">Actin capping</keyword>
<comment type="similarity">
    <text evidence="2 9">Belongs to the F-actin-capping protein beta subunit family.</text>
</comment>
<dbReference type="InterPro" id="IPR037282">
    <property type="entry name" value="CapZ_alpha/beta"/>
</dbReference>
<keyword evidence="5 9" id="KW-0963">Cytoplasm</keyword>